<proteinExistence type="predicted"/>
<dbReference type="RefSeq" id="WP_146961773.1">
    <property type="nucleotide sequence ID" value="NZ_AP019834.1"/>
</dbReference>
<dbReference type="EMBL" id="AP019834">
    <property type="protein sequence ID" value="BBM48352.1"/>
    <property type="molecule type" value="Genomic_DNA"/>
</dbReference>
<evidence type="ECO:0000313" key="2">
    <source>
        <dbReference type="Proteomes" id="UP000321397"/>
    </source>
</evidence>
<accession>A0A510K9M0</accession>
<dbReference type="AlphaFoldDB" id="A0A510K9M0"/>
<dbReference type="Proteomes" id="UP000321397">
    <property type="component" value="Chromosome"/>
</dbReference>
<evidence type="ECO:0008006" key="3">
    <source>
        <dbReference type="Google" id="ProtNLM"/>
    </source>
</evidence>
<protein>
    <recommendedName>
        <fullName evidence="3">Phage protein</fullName>
    </recommendedName>
</protein>
<reference evidence="1 2" key="1">
    <citation type="submission" date="2019-07" db="EMBL/GenBank/DDBJ databases">
        <title>Complete Genome Sequence of Leptotrichia wadei Strain JMUB3933.</title>
        <authorList>
            <person name="Watanabe S."/>
            <person name="Cui L."/>
        </authorList>
    </citation>
    <scope>NUCLEOTIDE SEQUENCE [LARGE SCALE GENOMIC DNA]</scope>
    <source>
        <strain evidence="1 2">JMUB3933</strain>
    </source>
</reference>
<organism evidence="1 2">
    <name type="scientific">Leptotrichia wadei</name>
    <dbReference type="NCBI Taxonomy" id="157687"/>
    <lineage>
        <taxon>Bacteria</taxon>
        <taxon>Fusobacteriati</taxon>
        <taxon>Fusobacteriota</taxon>
        <taxon>Fusobacteriia</taxon>
        <taxon>Fusobacteriales</taxon>
        <taxon>Leptotrichiaceae</taxon>
        <taxon>Leptotrichia</taxon>
    </lineage>
</organism>
<sequence length="123" mass="13800">MVSDILKSAKDAIKSMWSGLCTVYKNEKSKNKYGIVTSEKIEIYKDEPCHLSFENVSQADQTELGANVSQVVTLFISPEVYIPPGSMIEVTQNNVTKRYKHSGISAVYTNHQEIVLEVEQEKA</sequence>
<name>A0A510K9M0_9FUSO</name>
<gene>
    <name evidence="1" type="ORF">JMUB3933_1868</name>
</gene>
<evidence type="ECO:0000313" key="1">
    <source>
        <dbReference type="EMBL" id="BBM48352.1"/>
    </source>
</evidence>